<evidence type="ECO:0000256" key="2">
    <source>
        <dbReference type="SAM" id="Phobius"/>
    </source>
</evidence>
<evidence type="ECO:0000256" key="1">
    <source>
        <dbReference type="SAM" id="Coils"/>
    </source>
</evidence>
<dbReference type="OrthoDB" id="2666856at2"/>
<comment type="caution">
    <text evidence="3">The sequence shown here is derived from an EMBL/GenBank/DDBJ whole genome shotgun (WGS) entry which is preliminary data.</text>
</comment>
<keyword evidence="2" id="KW-0472">Membrane</keyword>
<keyword evidence="2" id="KW-1133">Transmembrane helix</keyword>
<sequence length="110" mass="12718">MAIFGTIAAVILSVLFMMLLGPYGIIVLLSLIFGMVLSTHMRTKEIQNDLQRIKEKLGIEDPNDFHMSNEEIEQELEKEMETDELREINQQIEKELEEYADSADKDTKKK</sequence>
<dbReference type="AlphaFoldDB" id="A0A5C4TI60"/>
<keyword evidence="4" id="KW-1185">Reference proteome</keyword>
<dbReference type="EMBL" id="VDCQ01000001">
    <property type="protein sequence ID" value="TNJ68109.1"/>
    <property type="molecule type" value="Genomic_DNA"/>
</dbReference>
<name>A0A5C4TI60_9BACL</name>
<reference evidence="3 4" key="1">
    <citation type="submission" date="2019-05" db="EMBL/GenBank/DDBJ databases">
        <title>We sequenced the genome of Paenibacillus hemerocallicola KCTC 33185 for further insight into its adaptation and study the phylogeny of Paenibacillus.</title>
        <authorList>
            <person name="Narsing Rao M.P."/>
        </authorList>
    </citation>
    <scope>NUCLEOTIDE SEQUENCE [LARGE SCALE GENOMIC DNA]</scope>
    <source>
        <strain evidence="3 4">KCTC 33185</strain>
    </source>
</reference>
<evidence type="ECO:0000313" key="3">
    <source>
        <dbReference type="EMBL" id="TNJ68109.1"/>
    </source>
</evidence>
<proteinExistence type="predicted"/>
<keyword evidence="2" id="KW-0812">Transmembrane</keyword>
<gene>
    <name evidence="3" type="ORF">FE784_00130</name>
</gene>
<organism evidence="3 4">
    <name type="scientific">Paenibacillus hemerocallicola</name>
    <dbReference type="NCBI Taxonomy" id="1172614"/>
    <lineage>
        <taxon>Bacteria</taxon>
        <taxon>Bacillati</taxon>
        <taxon>Bacillota</taxon>
        <taxon>Bacilli</taxon>
        <taxon>Bacillales</taxon>
        <taxon>Paenibacillaceae</taxon>
        <taxon>Paenibacillus</taxon>
    </lineage>
</organism>
<feature type="transmembrane region" description="Helical" evidence="2">
    <location>
        <begin position="6"/>
        <end position="37"/>
    </location>
</feature>
<feature type="coiled-coil region" evidence="1">
    <location>
        <begin position="78"/>
        <end position="109"/>
    </location>
</feature>
<keyword evidence="1" id="KW-0175">Coiled coil</keyword>
<dbReference type="Proteomes" id="UP000307943">
    <property type="component" value="Unassembled WGS sequence"/>
</dbReference>
<protein>
    <submittedName>
        <fullName evidence="3">Uncharacterized protein</fullName>
    </submittedName>
</protein>
<accession>A0A5C4TI60</accession>
<evidence type="ECO:0000313" key="4">
    <source>
        <dbReference type="Proteomes" id="UP000307943"/>
    </source>
</evidence>
<dbReference type="RefSeq" id="WP_139600086.1">
    <property type="nucleotide sequence ID" value="NZ_VDCQ01000001.1"/>
</dbReference>